<dbReference type="PANTHER" id="PTHR31286">
    <property type="entry name" value="GLYCINE-RICH CELL WALL STRUCTURAL PROTEIN 1.8-LIKE"/>
    <property type="match status" value="1"/>
</dbReference>
<proteinExistence type="predicted"/>
<dbReference type="InterPro" id="IPR040256">
    <property type="entry name" value="At4g02000-like"/>
</dbReference>
<evidence type="ECO:0000313" key="1">
    <source>
        <dbReference type="EnsemblPlants" id="Solyc01g057045.1.1"/>
    </source>
</evidence>
<dbReference type="AlphaFoldDB" id="A0A3Q7EXE2"/>
<dbReference type="PANTHER" id="PTHR31286:SF165">
    <property type="entry name" value="DUF4283 DOMAIN-CONTAINING PROTEIN"/>
    <property type="match status" value="1"/>
</dbReference>
<keyword evidence="2" id="KW-1185">Reference proteome</keyword>
<dbReference type="Gramene" id="Solyc01g057045.1.1">
    <property type="protein sequence ID" value="Solyc01g057045.1.1"/>
    <property type="gene ID" value="Solyc01g057045.1"/>
</dbReference>
<dbReference type="Proteomes" id="UP000004994">
    <property type="component" value="Chromosome 1"/>
</dbReference>
<evidence type="ECO:0000313" key="2">
    <source>
        <dbReference type="Proteomes" id="UP000004994"/>
    </source>
</evidence>
<protein>
    <submittedName>
        <fullName evidence="1">Uncharacterized protein</fullName>
    </submittedName>
</protein>
<accession>A0A3Q7EXE2</accession>
<dbReference type="InParanoid" id="A0A3Q7EXE2"/>
<dbReference type="OMA" id="HESSEWI"/>
<organism evidence="1">
    <name type="scientific">Solanum lycopersicum</name>
    <name type="common">Tomato</name>
    <name type="synonym">Lycopersicon esculentum</name>
    <dbReference type="NCBI Taxonomy" id="4081"/>
    <lineage>
        <taxon>Eukaryota</taxon>
        <taxon>Viridiplantae</taxon>
        <taxon>Streptophyta</taxon>
        <taxon>Embryophyta</taxon>
        <taxon>Tracheophyta</taxon>
        <taxon>Spermatophyta</taxon>
        <taxon>Magnoliopsida</taxon>
        <taxon>eudicotyledons</taxon>
        <taxon>Gunneridae</taxon>
        <taxon>Pentapetalae</taxon>
        <taxon>asterids</taxon>
        <taxon>lamiids</taxon>
        <taxon>Solanales</taxon>
        <taxon>Solanaceae</taxon>
        <taxon>Solanoideae</taxon>
        <taxon>Solaneae</taxon>
        <taxon>Solanum</taxon>
        <taxon>Solanum subgen. Lycopersicon</taxon>
    </lineage>
</organism>
<dbReference type="EnsemblPlants" id="Solyc01g057045.1.1">
    <property type="protein sequence ID" value="Solyc01g057045.1.1"/>
    <property type="gene ID" value="Solyc01g057045.1"/>
</dbReference>
<sequence length="441" mass="50021">MPSPKSSIWDNFDIINISIAGFKLEYISPEIHGESSIASNIEYWRTAPFIVKAWKPEMEFTKGEVYTVPIWIKLPGLDYKYWSSKGLSKLGSLIGELVMVDQYTERKIGLNFARLLVDVGMDTKLPDSIMFRNEWENLIEQKKGESHEQIKDSTTIPGERHATTLVCRERNAGSQEIKKFQGQQIKQVQEHHESSEWITRIKTTRLTTSSQNHQEIMNSFQALQKSEVNKHTKAQGHGGGQSILLLGMELLGRKREDTIRASYDTFNDGPVRTIEQQLEILKPFNEEDVRKAMFSIDVNISPGPDGYGSGFYRETWDIVGQHVAEAVLEFFQNGKLLNHINATNISLIPKVSVPENASKYRPISCCNNEALEAVLKGALVAAIWEAIVYYTWKARNWTTFKHLSVQTETVVLHIKKDIASKIEIADTFGGSMHHPLLAKLT</sequence>
<dbReference type="STRING" id="4081.A0A3Q7EXE2"/>
<name>A0A3Q7EXE2_SOLLC</name>
<reference evidence="1" key="2">
    <citation type="submission" date="2019-01" db="UniProtKB">
        <authorList>
            <consortium name="EnsemblPlants"/>
        </authorList>
    </citation>
    <scope>IDENTIFICATION</scope>
    <source>
        <strain evidence="1">cv. Heinz 1706</strain>
    </source>
</reference>
<reference evidence="1" key="1">
    <citation type="journal article" date="2012" name="Nature">
        <title>The tomato genome sequence provides insights into fleshy fruit evolution.</title>
        <authorList>
            <consortium name="Tomato Genome Consortium"/>
        </authorList>
    </citation>
    <scope>NUCLEOTIDE SEQUENCE [LARGE SCALE GENOMIC DNA]</scope>
    <source>
        <strain evidence="1">cv. Heinz 1706</strain>
    </source>
</reference>